<evidence type="ECO:0000313" key="1">
    <source>
        <dbReference type="EMBL" id="CAE7174582.1"/>
    </source>
</evidence>
<dbReference type="Proteomes" id="UP000649617">
    <property type="component" value="Unassembled WGS sequence"/>
</dbReference>
<gene>
    <name evidence="1" type="ORF">SPIL2461_LOCUS850</name>
</gene>
<proteinExistence type="predicted"/>
<evidence type="ECO:0000313" key="2">
    <source>
        <dbReference type="Proteomes" id="UP000649617"/>
    </source>
</evidence>
<organism evidence="1 2">
    <name type="scientific">Symbiodinium pilosum</name>
    <name type="common">Dinoflagellate</name>
    <dbReference type="NCBI Taxonomy" id="2952"/>
    <lineage>
        <taxon>Eukaryota</taxon>
        <taxon>Sar</taxon>
        <taxon>Alveolata</taxon>
        <taxon>Dinophyceae</taxon>
        <taxon>Suessiales</taxon>
        <taxon>Symbiodiniaceae</taxon>
        <taxon>Symbiodinium</taxon>
    </lineage>
</organism>
<reference evidence="1" key="1">
    <citation type="submission" date="2021-02" db="EMBL/GenBank/DDBJ databases">
        <authorList>
            <person name="Dougan E. K."/>
            <person name="Rhodes N."/>
            <person name="Thang M."/>
            <person name="Chan C."/>
        </authorList>
    </citation>
    <scope>NUCLEOTIDE SEQUENCE</scope>
</reference>
<dbReference type="OrthoDB" id="493181at2759"/>
<accession>A0A812IQH5</accession>
<sequence length="440" mass="48126">MTAADPKRNFDFEAQEWCARYSQEGIIAHLRYPGWDQTHVDDEELVSVGGEPGGSASEVVEGVFDSHSKTSWWLAAFRNSSGVDFAPTWDKVKDLAEFTLSEAEMLVITEEPGEAEMCVSDAGTLLTGEAVEPLVCVADLAAMGKLDTVTDNLCPEVSAQLAHDLIDDVEKFQRERADIVCKIRAAVMAAPGLDPTETRNKIVQGSKEGKDMRPLAGALLVHFLSEVPMEAIKSVAVYGVIGGPPRKTLSLCRHFPPGPLPLRTPAHYFGLLALSGVEKAQVAYDDALFLRKLFLHESAQLQLTMPAKPLFLLEQPADPAGYTPRPVLEQVDSRVARERRLAARQQTGASVPADDIYATFLRSPTWETFVSRRRAPLTTFDQGPLGHVKRKPTTIAADVQVCLSPLPIREGRVRVPAQGEMVGMVRVRQQAGQSGHQALR</sequence>
<comment type="caution">
    <text evidence="1">The sequence shown here is derived from an EMBL/GenBank/DDBJ whole genome shotgun (WGS) entry which is preliminary data.</text>
</comment>
<name>A0A812IQH5_SYMPI</name>
<dbReference type="EMBL" id="CAJNIZ010000771">
    <property type="protein sequence ID" value="CAE7174582.1"/>
    <property type="molecule type" value="Genomic_DNA"/>
</dbReference>
<dbReference type="AlphaFoldDB" id="A0A812IQH5"/>
<protein>
    <submittedName>
        <fullName evidence="1">Uncharacterized protein</fullName>
    </submittedName>
</protein>
<keyword evidence="2" id="KW-1185">Reference proteome</keyword>